<evidence type="ECO:0000313" key="4">
    <source>
        <dbReference type="Proteomes" id="UP001149165"/>
    </source>
</evidence>
<comment type="caution">
    <text evidence="3">The sequence shown here is derived from an EMBL/GenBank/DDBJ whole genome shotgun (WGS) entry which is preliminary data.</text>
</comment>
<sequence length="149" mass="17442">MYISRLQRAPQSSQGISEPVPLTAGDHGPILPPLRTGILRNDPLLEELDRPVLTERELEWGLIYEMHDELSKITMETCHRCNEQWFDLKIDRHGICARCQRVDKNQEIYLWEHQNEVQPSPMPPDLPDLTQVEEMLIARVHTYIEVHQI</sequence>
<feature type="region of interest" description="Disordered" evidence="1">
    <location>
        <begin position="1"/>
        <end position="27"/>
    </location>
</feature>
<evidence type="ECO:0000259" key="2">
    <source>
        <dbReference type="Pfam" id="PF20209"/>
    </source>
</evidence>
<evidence type="ECO:0000256" key="1">
    <source>
        <dbReference type="SAM" id="MobiDB-lite"/>
    </source>
</evidence>
<feature type="domain" description="DUF6570" evidence="2">
    <location>
        <begin position="111"/>
        <end position="147"/>
    </location>
</feature>
<proteinExistence type="predicted"/>
<reference evidence="3" key="1">
    <citation type="submission" date="2022-11" db="EMBL/GenBank/DDBJ databases">
        <authorList>
            <person name="Petersen C."/>
        </authorList>
    </citation>
    <scope>NUCLEOTIDE SEQUENCE</scope>
    <source>
        <strain evidence="3">IBT 30069</strain>
    </source>
</reference>
<dbReference type="AlphaFoldDB" id="A0A9W9FYM7"/>
<dbReference type="EMBL" id="JAPQKH010000003">
    <property type="protein sequence ID" value="KAJ5108911.1"/>
    <property type="molecule type" value="Genomic_DNA"/>
</dbReference>
<reference evidence="3" key="2">
    <citation type="journal article" date="2023" name="IMA Fungus">
        <title>Comparative genomic study of the Penicillium genus elucidates a diverse pangenome and 15 lateral gene transfer events.</title>
        <authorList>
            <person name="Petersen C."/>
            <person name="Sorensen T."/>
            <person name="Nielsen M.R."/>
            <person name="Sondergaard T.E."/>
            <person name="Sorensen J.L."/>
            <person name="Fitzpatrick D.A."/>
            <person name="Frisvad J.C."/>
            <person name="Nielsen K.L."/>
        </authorList>
    </citation>
    <scope>NUCLEOTIDE SEQUENCE</scope>
    <source>
        <strain evidence="3">IBT 30069</strain>
    </source>
</reference>
<dbReference type="OrthoDB" id="4369803at2759"/>
<name>A0A9W9FYM7_9EURO</name>
<dbReference type="Pfam" id="PF20209">
    <property type="entry name" value="DUF6570"/>
    <property type="match status" value="1"/>
</dbReference>
<evidence type="ECO:0000313" key="3">
    <source>
        <dbReference type="EMBL" id="KAJ5108911.1"/>
    </source>
</evidence>
<organism evidence="3 4">
    <name type="scientific">Penicillium angulare</name>
    <dbReference type="NCBI Taxonomy" id="116970"/>
    <lineage>
        <taxon>Eukaryota</taxon>
        <taxon>Fungi</taxon>
        <taxon>Dikarya</taxon>
        <taxon>Ascomycota</taxon>
        <taxon>Pezizomycotina</taxon>
        <taxon>Eurotiomycetes</taxon>
        <taxon>Eurotiomycetidae</taxon>
        <taxon>Eurotiales</taxon>
        <taxon>Aspergillaceae</taxon>
        <taxon>Penicillium</taxon>
    </lineage>
</organism>
<protein>
    <recommendedName>
        <fullName evidence="2">DUF6570 domain-containing protein</fullName>
    </recommendedName>
</protein>
<gene>
    <name evidence="3" type="ORF">N7456_005586</name>
</gene>
<keyword evidence="4" id="KW-1185">Reference proteome</keyword>
<accession>A0A9W9FYM7</accession>
<dbReference type="InterPro" id="IPR046700">
    <property type="entry name" value="DUF6570"/>
</dbReference>
<dbReference type="Proteomes" id="UP001149165">
    <property type="component" value="Unassembled WGS sequence"/>
</dbReference>